<dbReference type="OrthoDB" id="7389193at2"/>
<gene>
    <name evidence="2" type="ORF">E8L99_00420</name>
</gene>
<keyword evidence="2" id="KW-0378">Hydrolase</keyword>
<dbReference type="GO" id="GO:0016787">
    <property type="term" value="F:hydrolase activity"/>
    <property type="evidence" value="ECO:0007669"/>
    <property type="project" value="UniProtKB-KW"/>
</dbReference>
<dbReference type="InterPro" id="IPR000073">
    <property type="entry name" value="AB_hydrolase_1"/>
</dbReference>
<evidence type="ECO:0000313" key="3">
    <source>
        <dbReference type="Proteomes" id="UP000298588"/>
    </source>
</evidence>
<organism evidence="2 3">
    <name type="scientific">Phreatobacter aquaticus</name>
    <dbReference type="NCBI Taxonomy" id="2570229"/>
    <lineage>
        <taxon>Bacteria</taxon>
        <taxon>Pseudomonadati</taxon>
        <taxon>Pseudomonadota</taxon>
        <taxon>Alphaproteobacteria</taxon>
        <taxon>Hyphomicrobiales</taxon>
        <taxon>Phreatobacteraceae</taxon>
        <taxon>Phreatobacter</taxon>
    </lineage>
</organism>
<dbReference type="EMBL" id="CP039865">
    <property type="protein sequence ID" value="QCK84368.1"/>
    <property type="molecule type" value="Genomic_DNA"/>
</dbReference>
<protein>
    <submittedName>
        <fullName evidence="2">Alpha/beta hydrolase</fullName>
    </submittedName>
</protein>
<dbReference type="InterPro" id="IPR029058">
    <property type="entry name" value="AB_hydrolase_fold"/>
</dbReference>
<proteinExistence type="predicted"/>
<reference evidence="2 3" key="1">
    <citation type="submission" date="2019-04" db="EMBL/GenBank/DDBJ databases">
        <title>Phreatobacter aquaticus sp. nov.</title>
        <authorList>
            <person name="Choi A."/>
            <person name="Baek K."/>
        </authorList>
    </citation>
    <scope>NUCLEOTIDE SEQUENCE [LARGE SCALE GENOMIC DNA]</scope>
    <source>
        <strain evidence="2 3">NMCR1094</strain>
    </source>
</reference>
<keyword evidence="3" id="KW-1185">Reference proteome</keyword>
<sequence>MASASATLPPPSKTLLLLEGRAIPELAAFVAAYPLMSTAPRGDGHPVLVLPGLITSDRSTGPLRTFLSGQGYEAYGWDLGRNYGLLPGFERRMVDRVKELADKHGRKVSLVGWSLGGIYARQLAKALPDLVRSVITLGSPFAGDPRATNAWRVYEFTSGHKVDARDNHMGGDIAATPPMPTTAIYSRTDGVCAWQCCMEEPGPLAENIEVKGSHCGLGHNPSAVYAVADRLAQPEGSFTPFDRTGWRKLVYPDPARPV</sequence>
<dbReference type="Gene3D" id="3.40.50.1820">
    <property type="entry name" value="alpha/beta hydrolase"/>
    <property type="match status" value="1"/>
</dbReference>
<evidence type="ECO:0000259" key="1">
    <source>
        <dbReference type="Pfam" id="PF12697"/>
    </source>
</evidence>
<dbReference type="AlphaFoldDB" id="A0A4D7QAZ7"/>
<dbReference type="SUPFAM" id="SSF53474">
    <property type="entry name" value="alpha/beta-Hydrolases"/>
    <property type="match status" value="1"/>
</dbReference>
<dbReference type="Pfam" id="PF12697">
    <property type="entry name" value="Abhydrolase_6"/>
    <property type="match status" value="1"/>
</dbReference>
<dbReference type="KEGG" id="paqt:E8L99_00420"/>
<dbReference type="RefSeq" id="WP_137097704.1">
    <property type="nucleotide sequence ID" value="NZ_CP039865.1"/>
</dbReference>
<accession>A0A4D7QAZ7</accession>
<dbReference type="Proteomes" id="UP000298588">
    <property type="component" value="Chromosome"/>
</dbReference>
<name>A0A4D7QAZ7_9HYPH</name>
<feature type="domain" description="AB hydrolase-1" evidence="1">
    <location>
        <begin position="48"/>
        <end position="230"/>
    </location>
</feature>
<evidence type="ECO:0000313" key="2">
    <source>
        <dbReference type="EMBL" id="QCK84368.1"/>
    </source>
</evidence>